<dbReference type="EMBL" id="NPIA01000002">
    <property type="protein sequence ID" value="OZM57808.1"/>
    <property type="molecule type" value="Genomic_DNA"/>
</dbReference>
<reference evidence="1 2" key="2">
    <citation type="submission" date="2017-09" db="EMBL/GenBank/DDBJ databases">
        <title>Bacillus patelloidae sp. nov., isolated from the intestinal tract of a marine limpet.</title>
        <authorList>
            <person name="Liu R."/>
            <person name="Dong C."/>
            <person name="Shao Z."/>
        </authorList>
    </citation>
    <scope>NUCLEOTIDE SEQUENCE [LARGE SCALE GENOMIC DNA]</scope>
    <source>
        <strain evidence="1 2">SA5d-4</strain>
    </source>
</reference>
<evidence type="ECO:0000313" key="2">
    <source>
        <dbReference type="Proteomes" id="UP000217083"/>
    </source>
</evidence>
<proteinExistence type="predicted"/>
<dbReference type="AlphaFoldDB" id="A0A263BW55"/>
<sequence length="45" mass="5085">MRKSMTSLIAFGLGAVASNMAKGRGNMMKTRTMKKLRKKMMRGMF</sequence>
<name>A0A263BW55_9BACI</name>
<protein>
    <submittedName>
        <fullName evidence="1">DUF3918 domain-containing protein</fullName>
    </submittedName>
</protein>
<dbReference type="Proteomes" id="UP000217083">
    <property type="component" value="Unassembled WGS sequence"/>
</dbReference>
<dbReference type="RefSeq" id="WP_094922947.1">
    <property type="nucleotide sequence ID" value="NZ_NPIA01000002.1"/>
</dbReference>
<keyword evidence="2" id="KW-1185">Reference proteome</keyword>
<reference evidence="2" key="1">
    <citation type="submission" date="2017-08" db="EMBL/GenBank/DDBJ databases">
        <authorList>
            <person name="Huang Z."/>
        </authorList>
    </citation>
    <scope>NUCLEOTIDE SEQUENCE [LARGE SCALE GENOMIC DNA]</scope>
    <source>
        <strain evidence="2">SA5d-4</strain>
    </source>
</reference>
<accession>A0A263BW55</accession>
<gene>
    <name evidence="1" type="ORF">CIB95_05445</name>
</gene>
<organism evidence="1 2">
    <name type="scientific">Lottiidibacillus patelloidae</name>
    <dbReference type="NCBI Taxonomy" id="2670334"/>
    <lineage>
        <taxon>Bacteria</taxon>
        <taxon>Bacillati</taxon>
        <taxon>Bacillota</taxon>
        <taxon>Bacilli</taxon>
        <taxon>Bacillales</taxon>
        <taxon>Bacillaceae</taxon>
        <taxon>Lottiidibacillus</taxon>
    </lineage>
</organism>
<evidence type="ECO:0000313" key="1">
    <source>
        <dbReference type="EMBL" id="OZM57808.1"/>
    </source>
</evidence>
<dbReference type="InterPro" id="IPR025029">
    <property type="entry name" value="DUF3918"/>
</dbReference>
<dbReference type="Pfam" id="PF13056">
    <property type="entry name" value="DUF3918"/>
    <property type="match status" value="1"/>
</dbReference>
<comment type="caution">
    <text evidence="1">The sequence shown here is derived from an EMBL/GenBank/DDBJ whole genome shotgun (WGS) entry which is preliminary data.</text>
</comment>